<dbReference type="GeneID" id="300581533"/>
<comment type="caution">
    <text evidence="1">The sequence shown here is derived from an EMBL/GenBank/DDBJ whole genome shotgun (WGS) entry which is preliminary data.</text>
</comment>
<organism evidence="1 2">
    <name type="scientific">Trichoderma ghanense</name>
    <dbReference type="NCBI Taxonomy" id="65468"/>
    <lineage>
        <taxon>Eukaryota</taxon>
        <taxon>Fungi</taxon>
        <taxon>Dikarya</taxon>
        <taxon>Ascomycota</taxon>
        <taxon>Pezizomycotina</taxon>
        <taxon>Sordariomycetes</taxon>
        <taxon>Hypocreomycetidae</taxon>
        <taxon>Hypocreales</taxon>
        <taxon>Hypocreaceae</taxon>
        <taxon>Trichoderma</taxon>
    </lineage>
</organism>
<gene>
    <name evidence="1" type="ORF">CCMA1212_010028</name>
</gene>
<dbReference type="Proteomes" id="UP001642720">
    <property type="component" value="Unassembled WGS sequence"/>
</dbReference>
<keyword evidence="2" id="KW-1185">Reference proteome</keyword>
<protein>
    <submittedName>
        <fullName evidence="1">Uncharacterized protein</fullName>
    </submittedName>
</protein>
<name>A0ABY2GRH1_9HYPO</name>
<dbReference type="EMBL" id="PPTA01000022">
    <property type="protein sequence ID" value="TFA98181.1"/>
    <property type="molecule type" value="Genomic_DNA"/>
</dbReference>
<evidence type="ECO:0000313" key="2">
    <source>
        <dbReference type="Proteomes" id="UP001642720"/>
    </source>
</evidence>
<dbReference type="RefSeq" id="XP_073554383.1">
    <property type="nucleotide sequence ID" value="XM_073707083.1"/>
</dbReference>
<sequence length="72" mass="7635">MAVGFPPSGYLGMVWMAMQAQTGSLPRGTFARHVAGEIAQAPDQGTIVRADHHGDEAAKSSILTETGVCMRY</sequence>
<proteinExistence type="predicted"/>
<evidence type="ECO:0000313" key="1">
    <source>
        <dbReference type="EMBL" id="TFA98181.1"/>
    </source>
</evidence>
<accession>A0ABY2GRH1</accession>
<reference evidence="1 2" key="1">
    <citation type="submission" date="2018-01" db="EMBL/GenBank/DDBJ databases">
        <title>Genome characterization of the sugarcane-associated fungus Trichoderma ghanense CCMA-1212 and their application in lignocelulose bioconversion.</title>
        <authorList>
            <person name="Steindorff A.S."/>
            <person name="Mendes T.D."/>
            <person name="Vilela E.S.D."/>
            <person name="Rodrigues D.S."/>
            <person name="Formighieri E.F."/>
            <person name="Melo I.S."/>
            <person name="Favaro L.C.L."/>
        </authorList>
    </citation>
    <scope>NUCLEOTIDE SEQUENCE [LARGE SCALE GENOMIC DNA]</scope>
    <source>
        <strain evidence="1 2">CCMA-1212</strain>
    </source>
</reference>